<gene>
    <name evidence="1" type="ORF">UFOPK1392_01047</name>
    <name evidence="2" type="ORF">UFOPK3733_00971</name>
</gene>
<reference evidence="2" key="1">
    <citation type="submission" date="2020-05" db="EMBL/GenBank/DDBJ databases">
        <authorList>
            <person name="Chiriac C."/>
            <person name="Salcher M."/>
            <person name="Ghai R."/>
            <person name="Kavagutti S V."/>
        </authorList>
    </citation>
    <scope>NUCLEOTIDE SEQUENCE</scope>
</reference>
<proteinExistence type="predicted"/>
<evidence type="ECO:0000313" key="2">
    <source>
        <dbReference type="EMBL" id="CAB4935993.1"/>
    </source>
</evidence>
<dbReference type="EMBL" id="CAEMXZ010000036">
    <property type="protein sequence ID" value="CAB4323295.1"/>
    <property type="molecule type" value="Genomic_DNA"/>
</dbReference>
<evidence type="ECO:0000313" key="1">
    <source>
        <dbReference type="EMBL" id="CAB4323295.1"/>
    </source>
</evidence>
<dbReference type="PANTHER" id="PTHR36454:SF1">
    <property type="entry name" value="DUF1015 DOMAIN-CONTAINING PROTEIN"/>
    <property type="match status" value="1"/>
</dbReference>
<sequence length="401" mass="43190">MPAFEPFRGIRYDTRSLDPTLVTSPPYDVISPNDRESLVDGSAFNVTRIDLPVPDPAQPSADPYRLAAALLTTWRQDGILVTDEVPAFTVHRMSSVDEDGVAHHTTGVVGALRLSAPGEGEILCHEYTTPKAKSDRLDLLGATDANLSAVWGLSPAAGLTDLLQLTEEPTLEFSADGVTHAVWVVTDPSRISAIRAAIEPHPIVIADGHHRYETSLAHRDRIRADSGEGTAAEFVMCFVVELSETQLSVGPIHRLVTGLGFGVDLIATLETFFEIEPFAAPATGVIHALEQAGSLALILPDAEFLLRPRPEMFTTTRDLDSSRLDHALASLTGIDVAYQHGVENIRSAVDSGAVDFGVLLRPVTVAQIIDIAEGGERMPPKSTFFFPKPPTGIVLRSLLDN</sequence>
<dbReference type="InterPro" id="IPR008323">
    <property type="entry name" value="UCP033563"/>
</dbReference>
<accession>A0A6J7IXY4</accession>
<dbReference type="EMBL" id="CAFBNC010000040">
    <property type="protein sequence ID" value="CAB4935993.1"/>
    <property type="molecule type" value="Genomic_DNA"/>
</dbReference>
<dbReference type="PANTHER" id="PTHR36454">
    <property type="entry name" value="LMO2823 PROTEIN"/>
    <property type="match status" value="1"/>
</dbReference>
<name>A0A6J7IXY4_9ZZZZ</name>
<organism evidence="2">
    <name type="scientific">freshwater metagenome</name>
    <dbReference type="NCBI Taxonomy" id="449393"/>
    <lineage>
        <taxon>unclassified sequences</taxon>
        <taxon>metagenomes</taxon>
        <taxon>ecological metagenomes</taxon>
    </lineage>
</organism>
<dbReference type="Pfam" id="PF06245">
    <property type="entry name" value="DUF1015"/>
    <property type="match status" value="1"/>
</dbReference>
<protein>
    <submittedName>
        <fullName evidence="2">Unannotated protein</fullName>
    </submittedName>
</protein>
<dbReference type="AlphaFoldDB" id="A0A6J7IXY4"/>